<feature type="compositionally biased region" description="Polar residues" evidence="6">
    <location>
        <begin position="327"/>
        <end position="337"/>
    </location>
</feature>
<dbReference type="SUPFAM" id="SSF47459">
    <property type="entry name" value="HLH, helix-loop-helix DNA-binding domain"/>
    <property type="match status" value="1"/>
</dbReference>
<dbReference type="InterPro" id="IPR036638">
    <property type="entry name" value="HLH_DNA-bd_sf"/>
</dbReference>
<keyword evidence="3" id="KW-0238">DNA-binding</keyword>
<dbReference type="GO" id="GO:0000978">
    <property type="term" value="F:RNA polymerase II cis-regulatory region sequence-specific DNA binding"/>
    <property type="evidence" value="ECO:0007669"/>
    <property type="project" value="TreeGrafter"/>
</dbReference>
<reference evidence="8" key="1">
    <citation type="submission" date="2023-03" db="UniProtKB">
        <authorList>
            <consortium name="EnsemblPlants"/>
        </authorList>
    </citation>
    <scope>IDENTIFICATION</scope>
</reference>
<evidence type="ECO:0000259" key="7">
    <source>
        <dbReference type="PROSITE" id="PS50888"/>
    </source>
</evidence>
<feature type="region of interest" description="Disordered" evidence="6">
    <location>
        <begin position="290"/>
        <end position="340"/>
    </location>
</feature>
<dbReference type="GO" id="GO:0046983">
    <property type="term" value="F:protein dimerization activity"/>
    <property type="evidence" value="ECO:0007669"/>
    <property type="project" value="InterPro"/>
</dbReference>
<dbReference type="CDD" id="cd11393">
    <property type="entry name" value="bHLH_AtbHLH_like"/>
    <property type="match status" value="1"/>
</dbReference>
<comment type="subcellular location">
    <subcellularLocation>
        <location evidence="1">Nucleus</location>
    </subcellularLocation>
</comment>
<keyword evidence="5" id="KW-0539">Nucleus</keyword>
<organism evidence="8">
    <name type="scientific">Cucumis melo</name>
    <name type="common">Muskmelon</name>
    <dbReference type="NCBI Taxonomy" id="3656"/>
    <lineage>
        <taxon>Eukaryota</taxon>
        <taxon>Viridiplantae</taxon>
        <taxon>Streptophyta</taxon>
        <taxon>Embryophyta</taxon>
        <taxon>Tracheophyta</taxon>
        <taxon>Spermatophyta</taxon>
        <taxon>Magnoliopsida</taxon>
        <taxon>eudicotyledons</taxon>
        <taxon>Gunneridae</taxon>
        <taxon>Pentapetalae</taxon>
        <taxon>rosids</taxon>
        <taxon>fabids</taxon>
        <taxon>Cucurbitales</taxon>
        <taxon>Cucurbitaceae</taxon>
        <taxon>Benincaseae</taxon>
        <taxon>Cucumis</taxon>
    </lineage>
</organism>
<evidence type="ECO:0000256" key="2">
    <source>
        <dbReference type="ARBA" id="ARBA00023015"/>
    </source>
</evidence>
<sequence length="458" mass="51785">MAEECTESSVATSNSTPSNWWDINHNHNHHHHHHPSLSYNSHWLLPNPNSNSSCEEDVSISTSSFTNHLLPHHPSDNNHLWTQVLLNIGNDVELQSNEEDIEGNFLETISSRSSMSTTGIFEPTACSDYLKKMDTSNNNNNNWDDTFQTFNTNTNNNNRLLTSSQAHMLQNERFLKLSNLVNRWSIALPSPDPHLRHLTDDQHDHLRATTVPTHEILESADGVVPHQGLDPCDSSFLRRTLQNQNYGDYISFNGRLAKPMVGINSSSNNPCFKSSLNLSADSKKQIHQICSPTRISGRGSGGVSNEGKKKRSEESSSETSTKKAKQDNSTPYSNKMQQPKVKIGDRITALQQIVSPFGKVYRTFFVFEITDTASVLTETIGYIKFLQEQVQLLSNPYMKTNSYKDPWQSLERKEGKGDGKIDLRSRGLCLVPISCTPQVYRENTGSDYWTPYRGCFYR</sequence>
<dbReference type="PANTHER" id="PTHR16223">
    <property type="entry name" value="TRANSCRIPTION FACTOR BHLH83-RELATED"/>
    <property type="match status" value="1"/>
</dbReference>
<dbReference type="PANTHER" id="PTHR16223:SF383">
    <property type="entry name" value="TRANSCRIPTION FACTOR BHLH111"/>
    <property type="match status" value="1"/>
</dbReference>
<evidence type="ECO:0000313" key="8">
    <source>
        <dbReference type="EnsemblPlants" id="MELO3C022574.2.1"/>
    </source>
</evidence>
<evidence type="ECO:0000256" key="6">
    <source>
        <dbReference type="SAM" id="MobiDB-lite"/>
    </source>
</evidence>
<evidence type="ECO:0000256" key="1">
    <source>
        <dbReference type="ARBA" id="ARBA00004123"/>
    </source>
</evidence>
<keyword evidence="4" id="KW-0804">Transcription</keyword>
<dbReference type="Gramene" id="MELO3C022574.2.1">
    <property type="protein sequence ID" value="MELO3C022574.2.1"/>
    <property type="gene ID" value="MELO3C022574.2"/>
</dbReference>
<dbReference type="AlphaFoldDB" id="A0A9I9DRQ0"/>
<evidence type="ECO:0000256" key="4">
    <source>
        <dbReference type="ARBA" id="ARBA00023163"/>
    </source>
</evidence>
<evidence type="ECO:0000256" key="5">
    <source>
        <dbReference type="ARBA" id="ARBA00023242"/>
    </source>
</evidence>
<dbReference type="InterPro" id="IPR011598">
    <property type="entry name" value="bHLH_dom"/>
</dbReference>
<feature type="domain" description="BHLH" evidence="7">
    <location>
        <begin position="327"/>
        <end position="386"/>
    </location>
</feature>
<dbReference type="InterPro" id="IPR045843">
    <property type="entry name" value="IND-like"/>
</dbReference>
<dbReference type="GO" id="GO:0000981">
    <property type="term" value="F:DNA-binding transcription factor activity, RNA polymerase II-specific"/>
    <property type="evidence" value="ECO:0007669"/>
    <property type="project" value="TreeGrafter"/>
</dbReference>
<name>A0A9I9DRQ0_CUCME</name>
<proteinExistence type="predicted"/>
<accession>A0A9I9DRQ0</accession>
<dbReference type="PROSITE" id="PS50888">
    <property type="entry name" value="BHLH"/>
    <property type="match status" value="1"/>
</dbReference>
<dbReference type="EnsemblPlants" id="MELO3C022574.2.1">
    <property type="protein sequence ID" value="MELO3C022574.2.1"/>
    <property type="gene ID" value="MELO3C022574.2"/>
</dbReference>
<dbReference type="InterPro" id="IPR045239">
    <property type="entry name" value="bHLH95_bHLH"/>
</dbReference>
<keyword evidence="2" id="KW-0805">Transcription regulation</keyword>
<evidence type="ECO:0000256" key="3">
    <source>
        <dbReference type="ARBA" id="ARBA00023125"/>
    </source>
</evidence>
<dbReference type="GO" id="GO:0005634">
    <property type="term" value="C:nucleus"/>
    <property type="evidence" value="ECO:0007669"/>
    <property type="project" value="UniProtKB-SubCell"/>
</dbReference>
<protein>
    <recommendedName>
        <fullName evidence="7">BHLH domain-containing protein</fullName>
    </recommendedName>
</protein>